<dbReference type="InterPro" id="IPR029033">
    <property type="entry name" value="His_PPase_superfam"/>
</dbReference>
<name>A0A3D9YU55_9HYPH</name>
<gene>
    <name evidence="2" type="ORF">DES32_2182</name>
</gene>
<evidence type="ECO:0000256" key="1">
    <source>
        <dbReference type="SAM" id="SignalP"/>
    </source>
</evidence>
<reference evidence="2 3" key="1">
    <citation type="submission" date="2018-08" db="EMBL/GenBank/DDBJ databases">
        <title>Genomic Encyclopedia of Type Strains, Phase IV (KMG-IV): sequencing the most valuable type-strain genomes for metagenomic binning, comparative biology and taxonomic classification.</title>
        <authorList>
            <person name="Goeker M."/>
        </authorList>
    </citation>
    <scope>NUCLEOTIDE SEQUENCE [LARGE SCALE GENOMIC DNA]</scope>
    <source>
        <strain evidence="2 3">BW863</strain>
    </source>
</reference>
<dbReference type="EMBL" id="QUMO01000003">
    <property type="protein sequence ID" value="REF86137.1"/>
    <property type="molecule type" value="Genomic_DNA"/>
</dbReference>
<dbReference type="AlphaFoldDB" id="A0A3D9YU55"/>
<evidence type="ECO:0000313" key="3">
    <source>
        <dbReference type="Proteomes" id="UP000256900"/>
    </source>
</evidence>
<protein>
    <recommendedName>
        <fullName evidence="4">Flagellar basal body-associated protein FliL</fullName>
    </recommendedName>
</protein>
<organism evidence="2 3">
    <name type="scientific">Methylovirgula ligni</name>
    <dbReference type="NCBI Taxonomy" id="569860"/>
    <lineage>
        <taxon>Bacteria</taxon>
        <taxon>Pseudomonadati</taxon>
        <taxon>Pseudomonadota</taxon>
        <taxon>Alphaproteobacteria</taxon>
        <taxon>Hyphomicrobiales</taxon>
        <taxon>Beijerinckiaceae</taxon>
        <taxon>Methylovirgula</taxon>
    </lineage>
</organism>
<proteinExistence type="predicted"/>
<dbReference type="RefSeq" id="WP_245411285.1">
    <property type="nucleotide sequence ID" value="NZ_CP025086.1"/>
</dbReference>
<comment type="caution">
    <text evidence="2">The sequence shown here is derived from an EMBL/GenBank/DDBJ whole genome shotgun (WGS) entry which is preliminary data.</text>
</comment>
<dbReference type="Gene3D" id="3.40.50.1240">
    <property type="entry name" value="Phosphoglycerate mutase-like"/>
    <property type="match status" value="1"/>
</dbReference>
<dbReference type="SUPFAM" id="SSF53254">
    <property type="entry name" value="Phosphoglycerate mutase-like"/>
    <property type="match status" value="1"/>
</dbReference>
<evidence type="ECO:0008006" key="4">
    <source>
        <dbReference type="Google" id="ProtNLM"/>
    </source>
</evidence>
<keyword evidence="1" id="KW-0732">Signal</keyword>
<evidence type="ECO:0000313" key="2">
    <source>
        <dbReference type="EMBL" id="REF86137.1"/>
    </source>
</evidence>
<feature type="chain" id="PRO_5017692744" description="Flagellar basal body-associated protein FliL" evidence="1">
    <location>
        <begin position="26"/>
        <end position="209"/>
    </location>
</feature>
<keyword evidence="3" id="KW-1185">Reference proteome</keyword>
<dbReference type="Proteomes" id="UP000256900">
    <property type="component" value="Unassembled WGS sequence"/>
</dbReference>
<sequence length="209" mass="22908">MPKLKLLLGFILVAFLLTGASPVLARHHHHHHHYDEDAAASGLAGDTLLIIRHAEKPAGDNSGPGLAPAGVARAKAYVDYLQHLRIDGAPVKIDAIIATADSQDSDRPRLTVTPFAQASGLKIEQPFPDKEVKALAHWLAAGEPHRTVLIAWHHGKMPKLLNQLGANPDELLPDGYWPEDTYDWVILLRYDDDGQLSESKRIIEPAFAD</sequence>
<accession>A0A3D9YU55</accession>
<feature type="signal peptide" evidence="1">
    <location>
        <begin position="1"/>
        <end position="25"/>
    </location>
</feature>